<feature type="non-terminal residue" evidence="1">
    <location>
        <position position="261"/>
    </location>
</feature>
<dbReference type="AlphaFoldDB" id="X1F192"/>
<protein>
    <submittedName>
        <fullName evidence="1">Uncharacterized protein</fullName>
    </submittedName>
</protein>
<gene>
    <name evidence="1" type="ORF">S03H2_02004</name>
</gene>
<evidence type="ECO:0000313" key="1">
    <source>
        <dbReference type="EMBL" id="GAH23149.1"/>
    </source>
</evidence>
<proteinExistence type="predicted"/>
<dbReference type="EMBL" id="BARU01000635">
    <property type="protein sequence ID" value="GAH23149.1"/>
    <property type="molecule type" value="Genomic_DNA"/>
</dbReference>
<sequence length="261" mass="31014">MSENSKQPIDGKKWYVERIFQIAQDRRYITAIDVWAIILDAVFLQRRYLNIDGTEITGITAGDIATSMNMHLSSVYHNLKILQSKNLNLLDTEDLIGFNEKGRKVTMKVYSIPQRYYDEFRDIYDKIQTSGFAPPHKQFTFFNILKIRGILSHYAALLHRDRLLVEEEMNENKDWYLKWLAPLTLPKFNVSPGVMYRFTKEDMRKILMVLTEILEKNKDNYENEENDGVPFLFSYLIFVPYTSDMMKGEWMNRDEFEERVE</sequence>
<accession>X1F192</accession>
<reference evidence="1" key="1">
    <citation type="journal article" date="2014" name="Front. Microbiol.">
        <title>High frequency of phylogenetically diverse reductive dehalogenase-homologous genes in deep subseafloor sedimentary metagenomes.</title>
        <authorList>
            <person name="Kawai M."/>
            <person name="Futagami T."/>
            <person name="Toyoda A."/>
            <person name="Takaki Y."/>
            <person name="Nishi S."/>
            <person name="Hori S."/>
            <person name="Arai W."/>
            <person name="Tsubouchi T."/>
            <person name="Morono Y."/>
            <person name="Uchiyama I."/>
            <person name="Ito T."/>
            <person name="Fujiyama A."/>
            <person name="Inagaki F."/>
            <person name="Takami H."/>
        </authorList>
    </citation>
    <scope>NUCLEOTIDE SEQUENCE</scope>
    <source>
        <strain evidence="1">Expedition CK06-06</strain>
    </source>
</reference>
<comment type="caution">
    <text evidence="1">The sequence shown here is derived from an EMBL/GenBank/DDBJ whole genome shotgun (WGS) entry which is preliminary data.</text>
</comment>
<organism evidence="1">
    <name type="scientific">marine sediment metagenome</name>
    <dbReference type="NCBI Taxonomy" id="412755"/>
    <lineage>
        <taxon>unclassified sequences</taxon>
        <taxon>metagenomes</taxon>
        <taxon>ecological metagenomes</taxon>
    </lineage>
</organism>
<name>X1F192_9ZZZZ</name>